<evidence type="ECO:0000259" key="8">
    <source>
        <dbReference type="PROSITE" id="PS51831"/>
    </source>
</evidence>
<dbReference type="SUPFAM" id="SSF109604">
    <property type="entry name" value="HD-domain/PDEase-like"/>
    <property type="match status" value="1"/>
</dbReference>
<dbReference type="GO" id="GO:0004521">
    <property type="term" value="F:RNA endonuclease activity"/>
    <property type="evidence" value="ECO:0007669"/>
    <property type="project" value="UniProtKB-UniRule"/>
</dbReference>
<comment type="function">
    <text evidence="5">Endoribonuclease that initiates mRNA decay.</text>
</comment>
<name>A0A1G1ZNK7_9BACT</name>
<dbReference type="PANTHER" id="PTHR12826">
    <property type="entry name" value="RIBONUCLEASE Y"/>
    <property type="match status" value="1"/>
</dbReference>
<gene>
    <name evidence="5" type="primary">rny</name>
    <name evidence="9" type="ORF">A3A04_00845</name>
</gene>
<dbReference type="CDD" id="cd00077">
    <property type="entry name" value="HDc"/>
    <property type="match status" value="1"/>
</dbReference>
<accession>A0A1G1ZNK7</accession>
<feature type="coiled-coil region" evidence="7">
    <location>
        <begin position="48"/>
        <end position="177"/>
    </location>
</feature>
<protein>
    <recommendedName>
        <fullName evidence="5 6">Ribonuclease Y</fullName>
        <shortName evidence="5">RNase Y</shortName>
        <ecNumber evidence="5 6">3.1.-.-</ecNumber>
    </recommendedName>
</protein>
<dbReference type="InterPro" id="IPR004088">
    <property type="entry name" value="KH_dom_type_1"/>
</dbReference>
<dbReference type="SUPFAM" id="SSF54791">
    <property type="entry name" value="Eukaryotic type KH-domain (KH-domain type I)"/>
    <property type="match status" value="1"/>
</dbReference>
<sequence length="509" mass="57778">MFILENSLLWAVLVVVGAGIGFLARHIISVKRARSLEQSAYKALLEAKTNAKELILVAKERAAQLLEEVKTEDKERQSQIAKKEERLLKREEALERELENIGAREKQLKFELDKFHENNLLLKEERSRILKELERVAGLKKEEAKEQLIKKATDESRDELVKTLKTLERDRQETLEHKGLEIITTALQRYARSHVANITTTEFQIPNEDMKGKIIGREGRNIRTLERLTGVELVMDESPLTILISSFDPLRREIARLALSKLIQDGRIQPAKIEEKVEEAKSELNTRMFQIGEESAFELGILDLPKEILQLLGRLHFRTSYGQNVLVHSVEMAYVAGMLAHELRANVEVAKRGALLHDIGKAISHEVEGTHVELGMKILAKYGISEEIINAMRSHHEDYPFATPESFIVTAADVLSAARPGARRDNLEHYIKRMADLEKIASNFSGVKTAYAISAGRELRIFVIPEQVDDFGALQLAKDIAHKVQSELKYPGEIKVNVIREVRAVEYAK</sequence>
<evidence type="ECO:0000256" key="7">
    <source>
        <dbReference type="SAM" id="Coils"/>
    </source>
</evidence>
<dbReference type="InterPro" id="IPR006675">
    <property type="entry name" value="HDIG_dom"/>
</dbReference>
<keyword evidence="5" id="KW-1133">Transmembrane helix</keyword>
<evidence type="ECO:0000256" key="3">
    <source>
        <dbReference type="ARBA" id="ARBA00022801"/>
    </source>
</evidence>
<dbReference type="GO" id="GO:0003723">
    <property type="term" value="F:RNA binding"/>
    <property type="evidence" value="ECO:0007669"/>
    <property type="project" value="UniProtKB-UniRule"/>
</dbReference>
<proteinExistence type="inferred from homology"/>
<dbReference type="InterPro" id="IPR003607">
    <property type="entry name" value="HD/PDEase_dom"/>
</dbReference>
<keyword evidence="7" id="KW-0175">Coiled coil</keyword>
<dbReference type="InterPro" id="IPR036612">
    <property type="entry name" value="KH_dom_type_1_sf"/>
</dbReference>
<reference evidence="9 10" key="1">
    <citation type="journal article" date="2016" name="Nat. Commun.">
        <title>Thousands of microbial genomes shed light on interconnected biogeochemical processes in an aquifer system.</title>
        <authorList>
            <person name="Anantharaman K."/>
            <person name="Brown C.T."/>
            <person name="Hug L.A."/>
            <person name="Sharon I."/>
            <person name="Castelle C.J."/>
            <person name="Probst A.J."/>
            <person name="Thomas B.C."/>
            <person name="Singh A."/>
            <person name="Wilkins M.J."/>
            <person name="Karaoz U."/>
            <person name="Brodie E.L."/>
            <person name="Williams K.H."/>
            <person name="Hubbard S.S."/>
            <person name="Banfield J.F."/>
        </authorList>
    </citation>
    <scope>NUCLEOTIDE SEQUENCE [LARGE SCALE GENOMIC DNA]</scope>
</reference>
<keyword evidence="5" id="KW-1003">Cell membrane</keyword>
<keyword evidence="4 5" id="KW-0694">RNA-binding</keyword>
<dbReference type="Proteomes" id="UP000178517">
    <property type="component" value="Unassembled WGS sequence"/>
</dbReference>
<dbReference type="EC" id="3.1.-.-" evidence="5 6"/>
<evidence type="ECO:0000256" key="2">
    <source>
        <dbReference type="ARBA" id="ARBA00022759"/>
    </source>
</evidence>
<dbReference type="InterPro" id="IPR017705">
    <property type="entry name" value="Ribonuclease_Y"/>
</dbReference>
<feature type="transmembrane region" description="Helical" evidence="5">
    <location>
        <begin position="7"/>
        <end position="28"/>
    </location>
</feature>
<dbReference type="Gene3D" id="3.30.1370.10">
    <property type="entry name" value="K Homology domain, type 1"/>
    <property type="match status" value="1"/>
</dbReference>
<dbReference type="EMBL" id="MHJI01000010">
    <property type="protein sequence ID" value="OGY66091.1"/>
    <property type="molecule type" value="Genomic_DNA"/>
</dbReference>
<dbReference type="GO" id="GO:0005886">
    <property type="term" value="C:plasma membrane"/>
    <property type="evidence" value="ECO:0007669"/>
    <property type="project" value="UniProtKB-SubCell"/>
</dbReference>
<keyword evidence="5" id="KW-0812">Transmembrane</keyword>
<dbReference type="Pfam" id="PF00013">
    <property type="entry name" value="KH_1"/>
    <property type="match status" value="1"/>
</dbReference>
<keyword evidence="5" id="KW-0472">Membrane</keyword>
<keyword evidence="3 5" id="KW-0378">Hydrolase</keyword>
<dbReference type="Gene3D" id="1.10.3210.10">
    <property type="entry name" value="Hypothetical protein af1432"/>
    <property type="match status" value="1"/>
</dbReference>
<evidence type="ECO:0000256" key="5">
    <source>
        <dbReference type="HAMAP-Rule" id="MF_00335"/>
    </source>
</evidence>
<dbReference type="SMART" id="SM00471">
    <property type="entry name" value="HDc"/>
    <property type="match status" value="1"/>
</dbReference>
<comment type="subcellular location">
    <subcellularLocation>
        <location evidence="5">Cell membrane</location>
        <topology evidence="5">Single-pass membrane protein</topology>
    </subcellularLocation>
</comment>
<dbReference type="CDD" id="cd22431">
    <property type="entry name" value="KH-I_RNaseY"/>
    <property type="match status" value="1"/>
</dbReference>
<dbReference type="SMART" id="SM00322">
    <property type="entry name" value="KH"/>
    <property type="match status" value="1"/>
</dbReference>
<evidence type="ECO:0000256" key="1">
    <source>
        <dbReference type="ARBA" id="ARBA00022722"/>
    </source>
</evidence>
<dbReference type="InterPro" id="IPR004087">
    <property type="entry name" value="KH_dom"/>
</dbReference>
<dbReference type="PROSITE" id="PS51831">
    <property type="entry name" value="HD"/>
    <property type="match status" value="1"/>
</dbReference>
<dbReference type="PANTHER" id="PTHR12826:SF15">
    <property type="entry name" value="RIBONUCLEASE Y"/>
    <property type="match status" value="1"/>
</dbReference>
<dbReference type="GO" id="GO:0006402">
    <property type="term" value="P:mRNA catabolic process"/>
    <property type="evidence" value="ECO:0007669"/>
    <property type="project" value="UniProtKB-UniRule"/>
</dbReference>
<dbReference type="InterPro" id="IPR006674">
    <property type="entry name" value="HD_domain"/>
</dbReference>
<dbReference type="STRING" id="1798406.A3A04_00845"/>
<dbReference type="AlphaFoldDB" id="A0A1G1ZNK7"/>
<dbReference type="HAMAP" id="MF_00335">
    <property type="entry name" value="RNase_Y"/>
    <property type="match status" value="1"/>
</dbReference>
<dbReference type="PROSITE" id="PS50084">
    <property type="entry name" value="KH_TYPE_1"/>
    <property type="match status" value="1"/>
</dbReference>
<dbReference type="Pfam" id="PF01966">
    <property type="entry name" value="HD"/>
    <property type="match status" value="1"/>
</dbReference>
<dbReference type="NCBIfam" id="TIGR00277">
    <property type="entry name" value="HDIG"/>
    <property type="match status" value="1"/>
</dbReference>
<feature type="domain" description="HD" evidence="8">
    <location>
        <begin position="325"/>
        <end position="418"/>
    </location>
</feature>
<comment type="caution">
    <text evidence="9">The sequence shown here is derived from an EMBL/GenBank/DDBJ whole genome shotgun (WGS) entry which is preliminary data.</text>
</comment>
<evidence type="ECO:0000313" key="9">
    <source>
        <dbReference type="EMBL" id="OGY66091.1"/>
    </source>
</evidence>
<evidence type="ECO:0000256" key="6">
    <source>
        <dbReference type="NCBIfam" id="TIGR03319"/>
    </source>
</evidence>
<dbReference type="NCBIfam" id="TIGR03319">
    <property type="entry name" value="RNase_Y"/>
    <property type="match status" value="1"/>
</dbReference>
<organism evidence="9 10">
    <name type="scientific">Candidatus Harrisonbacteria bacterium RIFCSPLOWO2_01_FULL_40_28</name>
    <dbReference type="NCBI Taxonomy" id="1798406"/>
    <lineage>
        <taxon>Bacteria</taxon>
        <taxon>Candidatus Harrisoniibacteriota</taxon>
    </lineage>
</organism>
<evidence type="ECO:0000313" key="10">
    <source>
        <dbReference type="Proteomes" id="UP000178517"/>
    </source>
</evidence>
<dbReference type="Pfam" id="PF12072">
    <property type="entry name" value="RNase_Y_N"/>
    <property type="match status" value="1"/>
</dbReference>
<keyword evidence="2 5" id="KW-0255">Endonuclease</keyword>
<dbReference type="GO" id="GO:0016787">
    <property type="term" value="F:hydrolase activity"/>
    <property type="evidence" value="ECO:0007669"/>
    <property type="project" value="UniProtKB-KW"/>
</dbReference>
<comment type="similarity">
    <text evidence="5">Belongs to the RNase Y family.</text>
</comment>
<dbReference type="InterPro" id="IPR022711">
    <property type="entry name" value="RNase_Y_N"/>
</dbReference>
<evidence type="ECO:0000256" key="4">
    <source>
        <dbReference type="ARBA" id="ARBA00022884"/>
    </source>
</evidence>
<keyword evidence="1 5" id="KW-0540">Nuclease</keyword>